<sequence length="416" mass="48072">IKLIEPPHDDPVESQSGLQLHDSKEINLNQRLADDHVTYRSGLQLNDSNDTSVYTTNEIKIRSAGDAEESQTMCYMQKSRSNRQNGYMLINSIETEDKIHMGYRLRFKRDIYDQPLVNNHVHKTCYVKITRKLPSIKRIKQQLLKSVPVSQNVMNDTSLNESLQDIVSKVLDIDEEVSRHTDSYVSINISDEESSAYGISQLYQSSYQSLSSMNAYDDNVGLRHIGFNYSKNYSQNNNDNNSSDVQEKNRHRSAHQCWKSTVQIFTRPQKINSLNITTASYFNIVSSSTSFSQPVTSTPQKIISTQVKRRRTMAQENHGENIIERQRANQFVYQSDIEQLNFRNVLDADAKKQENVIERPCAYVTDSEEQNVHHILEVEERLLELFGQNRRDNVAVCFDVYEDVCGYGWEKKAIEF</sequence>
<evidence type="ECO:0000313" key="3">
    <source>
        <dbReference type="Proteomes" id="UP000663887"/>
    </source>
</evidence>
<accession>A0A816W0T5</accession>
<evidence type="ECO:0000256" key="1">
    <source>
        <dbReference type="SAM" id="MobiDB-lite"/>
    </source>
</evidence>
<feature type="region of interest" description="Disordered" evidence="1">
    <location>
        <begin position="231"/>
        <end position="252"/>
    </location>
</feature>
<proteinExistence type="predicted"/>
<feature type="compositionally biased region" description="Low complexity" evidence="1">
    <location>
        <begin position="231"/>
        <end position="244"/>
    </location>
</feature>
<protein>
    <submittedName>
        <fullName evidence="2">Uncharacterized protein</fullName>
    </submittedName>
</protein>
<feature type="non-terminal residue" evidence="2">
    <location>
        <position position="1"/>
    </location>
</feature>
<dbReference type="EMBL" id="CAJNRG010011368">
    <property type="protein sequence ID" value="CAF2131360.1"/>
    <property type="molecule type" value="Genomic_DNA"/>
</dbReference>
<name>A0A816W0T5_9BILA</name>
<gene>
    <name evidence="2" type="ORF">XDN619_LOCUS24777</name>
</gene>
<comment type="caution">
    <text evidence="2">The sequence shown here is derived from an EMBL/GenBank/DDBJ whole genome shotgun (WGS) entry which is preliminary data.</text>
</comment>
<organism evidence="2 3">
    <name type="scientific">Rotaria magnacalcarata</name>
    <dbReference type="NCBI Taxonomy" id="392030"/>
    <lineage>
        <taxon>Eukaryota</taxon>
        <taxon>Metazoa</taxon>
        <taxon>Spiralia</taxon>
        <taxon>Gnathifera</taxon>
        <taxon>Rotifera</taxon>
        <taxon>Eurotatoria</taxon>
        <taxon>Bdelloidea</taxon>
        <taxon>Philodinida</taxon>
        <taxon>Philodinidae</taxon>
        <taxon>Rotaria</taxon>
    </lineage>
</organism>
<dbReference type="Proteomes" id="UP000663887">
    <property type="component" value="Unassembled WGS sequence"/>
</dbReference>
<evidence type="ECO:0000313" key="2">
    <source>
        <dbReference type="EMBL" id="CAF2131360.1"/>
    </source>
</evidence>
<reference evidence="2" key="1">
    <citation type="submission" date="2021-02" db="EMBL/GenBank/DDBJ databases">
        <authorList>
            <person name="Nowell W R."/>
        </authorList>
    </citation>
    <scope>NUCLEOTIDE SEQUENCE</scope>
</reference>
<dbReference type="AlphaFoldDB" id="A0A816W0T5"/>